<dbReference type="PROSITE" id="PS50836">
    <property type="entry name" value="DOMON"/>
    <property type="match status" value="1"/>
</dbReference>
<feature type="chain" id="PRO_5021770563" description="DOMON domain-containing protein" evidence="1">
    <location>
        <begin position="18"/>
        <end position="198"/>
    </location>
</feature>
<accession>A0A553PHQ0</accession>
<evidence type="ECO:0000313" key="4">
    <source>
        <dbReference type="Proteomes" id="UP000318571"/>
    </source>
</evidence>
<feature type="signal peptide" evidence="1">
    <location>
        <begin position="1"/>
        <end position="17"/>
    </location>
</feature>
<keyword evidence="1" id="KW-0732">Signal</keyword>
<protein>
    <recommendedName>
        <fullName evidence="2">DOMON domain-containing protein</fullName>
    </recommendedName>
</protein>
<gene>
    <name evidence="3" type="ORF">TCAL_12557</name>
</gene>
<dbReference type="InterPro" id="IPR042789">
    <property type="entry name" value="FRRS1L"/>
</dbReference>
<reference evidence="3 4" key="1">
    <citation type="journal article" date="2018" name="Nat. Ecol. Evol.">
        <title>Genomic signatures of mitonuclear coevolution across populations of Tigriopus californicus.</title>
        <authorList>
            <person name="Barreto F.S."/>
            <person name="Watson E.T."/>
            <person name="Lima T.G."/>
            <person name="Willett C.S."/>
            <person name="Edmands S."/>
            <person name="Li W."/>
            <person name="Burton R.S."/>
        </authorList>
    </citation>
    <scope>NUCLEOTIDE SEQUENCE [LARGE SCALE GENOMIC DNA]</scope>
    <source>
        <strain evidence="3 4">San Diego</strain>
    </source>
</reference>
<keyword evidence="4" id="KW-1185">Reference proteome</keyword>
<dbReference type="PANTHER" id="PTHR46902">
    <property type="entry name" value="DOMON DOMAIN-CONTAINING PROTEIN FRRS1L"/>
    <property type="match status" value="1"/>
</dbReference>
<dbReference type="InterPro" id="IPR005018">
    <property type="entry name" value="DOMON_domain"/>
</dbReference>
<evidence type="ECO:0000256" key="1">
    <source>
        <dbReference type="SAM" id="SignalP"/>
    </source>
</evidence>
<sequence>MQSFAVFVATCLAVAAANPIAKGIYDGCGTTTTCWGVNADSGSGCVDTQDCSLIVAWSLDGEAYNFELQATNPENGWVGFGLSRDTSMGDDSVVICNSESGNADLYWNVAESDEVKYPLPVGDNTGLTTGSVTNDNGIYCSFTRDSSLTFLTPVDPAEEVTFDLASEAFYILLSTGPIIDGELNQHNAVGISDDLVQF</sequence>
<dbReference type="PANTHER" id="PTHR46902:SF1">
    <property type="entry name" value="DOMON DOMAIN-CONTAINING PROTEIN FRRS1L"/>
    <property type="match status" value="1"/>
</dbReference>
<dbReference type="OMA" id="KFEHRFN"/>
<dbReference type="EMBL" id="VCGU01000004">
    <property type="protein sequence ID" value="TRY77212.1"/>
    <property type="molecule type" value="Genomic_DNA"/>
</dbReference>
<dbReference type="Pfam" id="PF03351">
    <property type="entry name" value="DOMON"/>
    <property type="match status" value="1"/>
</dbReference>
<dbReference type="GO" id="GO:0099072">
    <property type="term" value="P:regulation of postsynaptic membrane neurotransmitter receptor levels"/>
    <property type="evidence" value="ECO:0007669"/>
    <property type="project" value="TreeGrafter"/>
</dbReference>
<organism evidence="3 4">
    <name type="scientific">Tigriopus californicus</name>
    <name type="common">Marine copepod</name>
    <dbReference type="NCBI Taxonomy" id="6832"/>
    <lineage>
        <taxon>Eukaryota</taxon>
        <taxon>Metazoa</taxon>
        <taxon>Ecdysozoa</taxon>
        <taxon>Arthropoda</taxon>
        <taxon>Crustacea</taxon>
        <taxon>Multicrustacea</taxon>
        <taxon>Hexanauplia</taxon>
        <taxon>Copepoda</taxon>
        <taxon>Harpacticoida</taxon>
        <taxon>Harpacticidae</taxon>
        <taxon>Tigriopus</taxon>
    </lineage>
</organism>
<feature type="domain" description="DOMON" evidence="2">
    <location>
        <begin position="51"/>
        <end position="176"/>
    </location>
</feature>
<dbReference type="SMART" id="SM00664">
    <property type="entry name" value="DoH"/>
    <property type="match status" value="1"/>
</dbReference>
<dbReference type="Proteomes" id="UP000318571">
    <property type="component" value="Chromosome 5"/>
</dbReference>
<dbReference type="AlphaFoldDB" id="A0A553PHQ0"/>
<evidence type="ECO:0000259" key="2">
    <source>
        <dbReference type="PROSITE" id="PS50836"/>
    </source>
</evidence>
<name>A0A553PHQ0_TIGCA</name>
<dbReference type="GO" id="GO:1900449">
    <property type="term" value="P:regulation of glutamate receptor signaling pathway"/>
    <property type="evidence" value="ECO:0007669"/>
    <property type="project" value="InterPro"/>
</dbReference>
<dbReference type="STRING" id="6832.A0A553PHQ0"/>
<dbReference type="OrthoDB" id="6372137at2759"/>
<proteinExistence type="predicted"/>
<comment type="caution">
    <text evidence="3">The sequence shown here is derived from an EMBL/GenBank/DDBJ whole genome shotgun (WGS) entry which is preliminary data.</text>
</comment>
<evidence type="ECO:0000313" key="3">
    <source>
        <dbReference type="EMBL" id="TRY77212.1"/>
    </source>
</evidence>